<organism evidence="2">
    <name type="scientific">Schistocephalus solidus</name>
    <name type="common">Tapeworm</name>
    <dbReference type="NCBI Taxonomy" id="70667"/>
    <lineage>
        <taxon>Eukaryota</taxon>
        <taxon>Metazoa</taxon>
        <taxon>Spiralia</taxon>
        <taxon>Lophotrochozoa</taxon>
        <taxon>Platyhelminthes</taxon>
        <taxon>Cestoda</taxon>
        <taxon>Eucestoda</taxon>
        <taxon>Diphyllobothriidea</taxon>
        <taxon>Diphyllobothriidae</taxon>
        <taxon>Schistocephalus</taxon>
    </lineage>
</organism>
<evidence type="ECO:0000259" key="1">
    <source>
        <dbReference type="Pfam" id="PF08547"/>
    </source>
</evidence>
<protein>
    <submittedName>
        <fullName evidence="2">Uncharacterized protein C9E9.15</fullName>
    </submittedName>
</protein>
<feature type="domain" description="NADH:ubiquinone oxidoreductase intermediate-associated protein 30" evidence="1">
    <location>
        <begin position="27"/>
        <end position="184"/>
    </location>
</feature>
<gene>
    <name evidence="2" type="primary">YF1F</name>
    <name evidence="2" type="ORF">TR144617</name>
</gene>
<reference evidence="2" key="1">
    <citation type="submission" date="2016-01" db="EMBL/GenBank/DDBJ databases">
        <title>Reference transcriptome for the parasite Schistocephalus solidus: insights into the molecular evolution of parasitism.</title>
        <authorList>
            <person name="Hebert F.O."/>
            <person name="Grambauer S."/>
            <person name="Barber I."/>
            <person name="Landry C.R."/>
            <person name="Aubin-Horth N."/>
        </authorList>
    </citation>
    <scope>NUCLEOTIDE SEQUENCE</scope>
</reference>
<dbReference type="SUPFAM" id="SSF49785">
    <property type="entry name" value="Galactose-binding domain-like"/>
    <property type="match status" value="1"/>
</dbReference>
<dbReference type="InterPro" id="IPR008979">
    <property type="entry name" value="Galactose-bd-like_sf"/>
</dbReference>
<dbReference type="InterPro" id="IPR013857">
    <property type="entry name" value="NADH-UbQ_OxRdtase-assoc_prot30"/>
</dbReference>
<name>A0A0X3NKA0_SCHSO</name>
<proteinExistence type="predicted"/>
<dbReference type="AlphaFoldDB" id="A0A0X3NKA0"/>
<dbReference type="Pfam" id="PF08547">
    <property type="entry name" value="CIA30"/>
    <property type="match status" value="1"/>
</dbReference>
<accession>A0A0X3NKA0</accession>
<evidence type="ECO:0000313" key="2">
    <source>
        <dbReference type="EMBL" id="JAP40394.1"/>
    </source>
</evidence>
<dbReference type="EMBL" id="GEEE01022831">
    <property type="protein sequence ID" value="JAP40394.1"/>
    <property type="molecule type" value="Transcribed_RNA"/>
</dbReference>
<sequence length="196" mass="22538">MLLFYTILELIMVPGLLNRYKEDGLLFDFGTSHDFSNWIEVSDTVREGGKSKAIITSHRGSNFSCAIFLYLLDPLPNGACFAGMKYNGTRWNLSDYDGIEAELRRTGPNEWFKFVFDQEFSYEKQFRAPSDFGTVRFPFTEMKAYHWGKPVDNAPPLNKSNLDFGIQVYGGVFERFKQSGPGSLQINWVRAYKSHH</sequence>